<sequence length="1448" mass="167028">MKPIKFLLAFLLLFIVCIIAEPLSFAKKREPIPMKQFDATLAICERYYDDGEYEKALDQCTRMVNKLKRQSLGYAVAYIQLYQAKYYEAMGNYLKFEETIRDLLKNKKLIGGQNAEFAYGLAQLDVAGLYAEYSYINRAELFLDSAITALKLKVDANGKVGMPSNDDNIKANVLTTYAKIYYERGQIDKLLRIMPELIKAKEALISDQDQRYYDVVNQEYTTKVLDPIEIDRRKNEAAEMMTLWGDVLRLRGDYKGAEKQLEKTDEWIKQNLNKRSIAYIRNQHIMNLLKIDMGERKEVTQKMMEKNFFTAEKRVSTVHKLYLQIHESMIDNYIDSRYIKRSKKQRWELRQNTKMYYGVDRTQHAVSQRLDAKADFRSQDYKNAYNDLLALYQNAIKVPTNHIERVHLLQLLYEVALAYDKYQEALVYLTEQIETIERVLGKQSLRYYYAQMELAKYNATYTNKFEETKKIIDMNFFGKIAQQITKEHKDYTKFLNQLADYHILTNRYDSSDYWQKQAVQIVEKKFGKEHIEYGTQLARLVKIQMLRGNYTEADKNANMALEIYRAEERRNNKNVLNKIFTGNQDRLFNAMYAEVLQTAASYYATVGLFGNAQSALTLANRLFSKSNTSIANSSALDELAYLYIKMEQTEKAKDILEKAESFRKQRYGENSRFLIKPYNQLARVYLFEGDYIKADEYVNKALTIAVKEFGENGLQTTESITILAEIGAAAGDYEKAKVEITRALDILTKEFGRDNIIIANPLNELAIIRFLNGENLNDIEKQLAEVKGIISKTLGTTNPLYAKAAVTLASAYIENKKFDEARKELDEASKIWVRIFKNNRNTNNAEIFELLGDIESKKANYKQAEYRYLEARKIYATVLNTRHPLYTRSLSRLARSSFSAGDLLKSQRYIDEAITQYKYYITNFFPALSDREKVKYWGAIRRDFEFYDNLLAKRAKTDPGAIAIMYNNKLLTKPLLAGSTQKIRNAIDQTKDSTLIKSYDRWIEQKTYLTKVLAMSNEQQKEANADPKKIQKEIEDLEKVLSRKSDIFKSKEKEITWTEVRNALKAGEVAVEIVRYNYFDKAFTDSVVYAALVLFPNEPKAPKLVPIPESNKLETNYIKLYRNAVKFGIQDKQSYLRYWKAVDDVIPPNSRVYLSSEGVYPQINIEAMLKEDGKYVIDDENILLLTSTRDLAEANKAGKVANDIIIVGSPIFYSDLKPEDYLKINNRKIPQLPGTYTEIQGLADLLKQSNKMPKVMLTTQANEDSLKTLLKTPPKVLHIATHGFFEPDLVDNSSENLLSSQRAVNSPYLRSGILLSNAGELMAEGNVYQYNRAAGVFTSYEWRDMNLDGTQLVVMSACETGRSDGKIGEGVYGLQRALQEAGAESLIMSLFKVDDDATQKLMQIFYKNWLVLNQDVRVAFVNAKKELREDKKFADPRFWGAFVMIGKS</sequence>
<name>A0A1I2JC89_9BACT</name>
<dbReference type="Pfam" id="PF13374">
    <property type="entry name" value="TPR_10"/>
    <property type="match status" value="1"/>
</dbReference>
<accession>A0A1I2JC89</accession>
<dbReference type="Pfam" id="PF12770">
    <property type="entry name" value="CHAT"/>
    <property type="match status" value="1"/>
</dbReference>
<dbReference type="Proteomes" id="UP000199513">
    <property type="component" value="Unassembled WGS sequence"/>
</dbReference>
<evidence type="ECO:0000313" key="4">
    <source>
        <dbReference type="EMBL" id="SFF50797.1"/>
    </source>
</evidence>
<gene>
    <name evidence="4" type="ORF">SAMN04488541_10444</name>
</gene>
<protein>
    <submittedName>
        <fullName evidence="4">Tetratricopeptide repeat-containing protein</fullName>
    </submittedName>
</protein>
<evidence type="ECO:0000256" key="2">
    <source>
        <dbReference type="ARBA" id="ARBA00022803"/>
    </source>
</evidence>
<dbReference type="Pfam" id="PF13424">
    <property type="entry name" value="TPR_12"/>
    <property type="match status" value="2"/>
</dbReference>
<dbReference type="EMBL" id="FONY01000044">
    <property type="protein sequence ID" value="SFF50797.1"/>
    <property type="molecule type" value="Genomic_DNA"/>
</dbReference>
<dbReference type="PANTHER" id="PTHR45641:SF19">
    <property type="entry name" value="NEPHROCYSTIN-3"/>
    <property type="match status" value="1"/>
</dbReference>
<evidence type="ECO:0000256" key="1">
    <source>
        <dbReference type="ARBA" id="ARBA00022737"/>
    </source>
</evidence>
<dbReference type="STRING" id="1003.SAMN04488541_10444"/>
<evidence type="ECO:0000313" key="5">
    <source>
        <dbReference type="Proteomes" id="UP000199513"/>
    </source>
</evidence>
<evidence type="ECO:0000259" key="3">
    <source>
        <dbReference type="Pfam" id="PF12770"/>
    </source>
</evidence>
<dbReference type="SMART" id="SM00028">
    <property type="entry name" value="TPR"/>
    <property type="match status" value="7"/>
</dbReference>
<dbReference type="Gene3D" id="1.25.40.10">
    <property type="entry name" value="Tetratricopeptide repeat domain"/>
    <property type="match status" value="4"/>
</dbReference>
<keyword evidence="5" id="KW-1185">Reference proteome</keyword>
<dbReference type="InterPro" id="IPR019734">
    <property type="entry name" value="TPR_rpt"/>
</dbReference>
<dbReference type="PANTHER" id="PTHR45641">
    <property type="entry name" value="TETRATRICOPEPTIDE REPEAT PROTEIN (AFU_ORTHOLOGUE AFUA_6G03870)"/>
    <property type="match status" value="1"/>
</dbReference>
<keyword evidence="1" id="KW-0677">Repeat</keyword>
<dbReference type="SUPFAM" id="SSF48452">
    <property type="entry name" value="TPR-like"/>
    <property type="match status" value="3"/>
</dbReference>
<dbReference type="InterPro" id="IPR011990">
    <property type="entry name" value="TPR-like_helical_dom_sf"/>
</dbReference>
<dbReference type="RefSeq" id="WP_091549023.1">
    <property type="nucleotide sequence ID" value="NZ_FONY01000044.1"/>
</dbReference>
<keyword evidence="2" id="KW-0802">TPR repeat</keyword>
<dbReference type="InterPro" id="IPR024983">
    <property type="entry name" value="CHAT_dom"/>
</dbReference>
<proteinExistence type="predicted"/>
<feature type="domain" description="CHAT" evidence="3">
    <location>
        <begin position="1151"/>
        <end position="1447"/>
    </location>
</feature>
<organism evidence="4 5">
    <name type="scientific">Thermoflexibacter ruber</name>
    <dbReference type="NCBI Taxonomy" id="1003"/>
    <lineage>
        <taxon>Bacteria</taxon>
        <taxon>Pseudomonadati</taxon>
        <taxon>Bacteroidota</taxon>
        <taxon>Cytophagia</taxon>
        <taxon>Cytophagales</taxon>
        <taxon>Thermoflexibacteraceae</taxon>
        <taxon>Thermoflexibacter</taxon>
    </lineage>
</organism>
<dbReference type="OrthoDB" id="9771112at2"/>
<reference evidence="5" key="1">
    <citation type="submission" date="2016-10" db="EMBL/GenBank/DDBJ databases">
        <authorList>
            <person name="Varghese N."/>
            <person name="Submissions S."/>
        </authorList>
    </citation>
    <scope>NUCLEOTIDE SEQUENCE [LARGE SCALE GENOMIC DNA]</scope>
    <source>
        <strain>GEY</strain>
        <strain evidence="5">DSM 9560</strain>
    </source>
</reference>